<dbReference type="EMBL" id="CP013729">
    <property type="protein sequence ID" value="ALV07331.1"/>
    <property type="molecule type" value="Genomic_DNA"/>
</dbReference>
<proteinExistence type="predicted"/>
<dbReference type="STRING" id="76731.RD2015_2867"/>
<sequence length="253" mass="27804">MTRRSNAIRHADEIWPALDALLLPLGFTRTERVFHRRTDNDGVPRLEALAFQFEYGFRTCWMHATVKVPALIERLHGVRPFAYRPELAWRVPDHASHVACMVRLSEMGAVGSPLPPGISWRPDGRLQRQRPTPGSVLGEAFAAITHDHALPLFERRLTLQGIAAAADSPAYATSGLGGAWPLAARLMLNDLNGAASAFRTHPYSLGDDRSRLAAAKAWLLQQGVDVSDVRWSAAAAEAAHPWQAQAWLNGSVV</sequence>
<dbReference type="OrthoDB" id="9151547at2"/>
<dbReference type="AlphaFoldDB" id="A0A0U3MWD3"/>
<name>A0A0U3MWD3_9BURK</name>
<evidence type="ECO:0000313" key="2">
    <source>
        <dbReference type="Proteomes" id="UP000060699"/>
    </source>
</evidence>
<organism evidence="1 2">
    <name type="scientific">Roseateles depolymerans</name>
    <dbReference type="NCBI Taxonomy" id="76731"/>
    <lineage>
        <taxon>Bacteria</taxon>
        <taxon>Pseudomonadati</taxon>
        <taxon>Pseudomonadota</taxon>
        <taxon>Betaproteobacteria</taxon>
        <taxon>Burkholderiales</taxon>
        <taxon>Sphaerotilaceae</taxon>
        <taxon>Roseateles</taxon>
    </lineage>
</organism>
<protein>
    <submittedName>
        <fullName evidence="1">Uncharacterized protein</fullName>
    </submittedName>
</protein>
<dbReference type="RefSeq" id="WP_058935459.1">
    <property type="nucleotide sequence ID" value="NZ_CP013729.1"/>
</dbReference>
<gene>
    <name evidence="1" type="ORF">RD2015_2867</name>
</gene>
<dbReference type="Proteomes" id="UP000060699">
    <property type="component" value="Chromosome"/>
</dbReference>
<accession>A0A0U3MWD3</accession>
<keyword evidence="2" id="KW-1185">Reference proteome</keyword>
<evidence type="ECO:0000313" key="1">
    <source>
        <dbReference type="EMBL" id="ALV07331.1"/>
    </source>
</evidence>
<dbReference type="KEGG" id="rdp:RD2015_2867"/>
<reference evidence="1 2" key="1">
    <citation type="submission" date="2015-12" db="EMBL/GenBank/DDBJ databases">
        <title>Complete genome of Roseateles depolymerans KCTC 42856.</title>
        <authorList>
            <person name="Kim K.M."/>
        </authorList>
    </citation>
    <scope>NUCLEOTIDE SEQUENCE [LARGE SCALE GENOMIC DNA]</scope>
    <source>
        <strain evidence="1 2">KCTC 42856</strain>
    </source>
</reference>